<keyword evidence="2" id="KW-1185">Reference proteome</keyword>
<proteinExistence type="predicted"/>
<evidence type="ECO:0000313" key="2">
    <source>
        <dbReference type="Proteomes" id="UP000275719"/>
    </source>
</evidence>
<dbReference type="InterPro" id="IPR046588">
    <property type="entry name" value="DUF6646"/>
</dbReference>
<dbReference type="AlphaFoldDB" id="A0A3P3W2G8"/>
<reference evidence="1 2" key="1">
    <citation type="submission" date="2018-11" db="EMBL/GenBank/DDBJ databases">
        <title>Flavobacterium sp. nov., YIM 102701-2 draft genome.</title>
        <authorList>
            <person name="Li G."/>
            <person name="Jiang Y."/>
        </authorList>
    </citation>
    <scope>NUCLEOTIDE SEQUENCE [LARGE SCALE GENOMIC DNA]</scope>
    <source>
        <strain evidence="1 2">YIM 102701-2</strain>
    </source>
</reference>
<protein>
    <recommendedName>
        <fullName evidence="3">Outer membrane protein beta-barrel domain-containing protein</fullName>
    </recommendedName>
</protein>
<organism evidence="1 2">
    <name type="scientific">Paenimyroides tangerinum</name>
    <dbReference type="NCBI Taxonomy" id="2488728"/>
    <lineage>
        <taxon>Bacteria</taxon>
        <taxon>Pseudomonadati</taxon>
        <taxon>Bacteroidota</taxon>
        <taxon>Flavobacteriia</taxon>
        <taxon>Flavobacteriales</taxon>
        <taxon>Flavobacteriaceae</taxon>
        <taxon>Paenimyroides</taxon>
    </lineage>
</organism>
<dbReference type="RefSeq" id="WP_125019977.1">
    <property type="nucleotide sequence ID" value="NZ_RQVQ01000043.1"/>
</dbReference>
<comment type="caution">
    <text evidence="1">The sequence shown here is derived from an EMBL/GenBank/DDBJ whole genome shotgun (WGS) entry which is preliminary data.</text>
</comment>
<sequence>MKISKISVLLLSFFGIQTTSYGQMAYDGYGDFKIFTGYTNVGGKSGVDIQFDTALGELVSIGGKINYLIKPNKDLDQDEFGETFTGISRFLDNYDAGLYVRFHFGPTLKIAETMDPYLGADASVKSLGAHAGFKYKLTDVIGLYAQYNYSFSTSFVGSSKVESDDAFINYYGKSNAISVGLTFNLEY</sequence>
<accession>A0A3P3W2G8</accession>
<dbReference type="Proteomes" id="UP000275719">
    <property type="component" value="Unassembled WGS sequence"/>
</dbReference>
<dbReference type="OrthoDB" id="1118003at2"/>
<evidence type="ECO:0008006" key="3">
    <source>
        <dbReference type="Google" id="ProtNLM"/>
    </source>
</evidence>
<evidence type="ECO:0000313" key="1">
    <source>
        <dbReference type="EMBL" id="RRJ88106.1"/>
    </source>
</evidence>
<name>A0A3P3W2G8_9FLAO</name>
<dbReference type="Pfam" id="PF20351">
    <property type="entry name" value="DUF6646"/>
    <property type="match status" value="1"/>
</dbReference>
<dbReference type="EMBL" id="RQVQ01000043">
    <property type="protein sequence ID" value="RRJ88106.1"/>
    <property type="molecule type" value="Genomic_DNA"/>
</dbReference>
<gene>
    <name evidence="1" type="ORF">EG240_13975</name>
</gene>